<evidence type="ECO:0000313" key="15">
    <source>
        <dbReference type="Proteomes" id="UP000663828"/>
    </source>
</evidence>
<comment type="function">
    <text evidence="11">Transmembrane component of the tectonic-like complex, a complex localized at the transition zone of primary cilia and acting as a barrier that prevents diffusion of transmembrane proteins between the cilia and plasma membranes. Required for ciliogenesis and sonic hedgehog/SHH signaling.</text>
</comment>
<keyword evidence="7" id="KW-0969">Cilium</keyword>
<dbReference type="PANTHER" id="PTHR14605:SF1">
    <property type="entry name" value="TRANSMEMBRANE PROTEIN 231"/>
    <property type="match status" value="1"/>
</dbReference>
<dbReference type="PANTHER" id="PTHR14605">
    <property type="entry name" value="CHST5 PROTEIN"/>
    <property type="match status" value="1"/>
</dbReference>
<evidence type="ECO:0000256" key="3">
    <source>
        <dbReference type="ARBA" id="ARBA00015087"/>
    </source>
</evidence>
<dbReference type="Proteomes" id="UP000663852">
    <property type="component" value="Unassembled WGS sequence"/>
</dbReference>
<keyword evidence="15" id="KW-1185">Reference proteome</keyword>
<dbReference type="GO" id="GO:0060170">
    <property type="term" value="C:ciliary membrane"/>
    <property type="evidence" value="ECO:0007669"/>
    <property type="project" value="UniProtKB-SubCell"/>
</dbReference>
<feature type="transmembrane region" description="Helical" evidence="12">
    <location>
        <begin position="265"/>
        <end position="282"/>
    </location>
</feature>
<keyword evidence="8 12" id="KW-0472">Membrane</keyword>
<dbReference type="InterPro" id="IPR019306">
    <property type="entry name" value="TMEM231"/>
</dbReference>
<evidence type="ECO:0000256" key="7">
    <source>
        <dbReference type="ARBA" id="ARBA00023069"/>
    </source>
</evidence>
<organism evidence="14 15">
    <name type="scientific">Adineta ricciae</name>
    <name type="common">Rotifer</name>
    <dbReference type="NCBI Taxonomy" id="249248"/>
    <lineage>
        <taxon>Eukaryota</taxon>
        <taxon>Metazoa</taxon>
        <taxon>Spiralia</taxon>
        <taxon>Gnathifera</taxon>
        <taxon>Rotifera</taxon>
        <taxon>Eurotatoria</taxon>
        <taxon>Bdelloidea</taxon>
        <taxon>Adinetida</taxon>
        <taxon>Adinetidae</taxon>
        <taxon>Adineta</taxon>
    </lineage>
</organism>
<dbReference type="OrthoDB" id="426438at2759"/>
<dbReference type="EMBL" id="CAJNOJ010000034">
    <property type="protein sequence ID" value="CAF0906787.1"/>
    <property type="molecule type" value="Genomic_DNA"/>
</dbReference>
<sequence>MALFEIFSHSDRFHYRAKLCSLATCFLVLCTILTFLPPFLFTYYAEGFWIKEASYSEKPRVSYTNFVLNVGQVVATNPYFASSYASLNTIFQSISIAGTTAIATKTDNGFSLTLELPFQNSNIQIRYINLLLILQYELRGRQLIQMETLGLINLYSPGTINNARVTAVGDLILHQRVPFQSSGVDARYNDSVIDLDYILDTSSMDVNSITENYFTRNYYTTFQPYQTNWEDRTSSGTGRITIDVTVNIRTQSIRFIPGFWQEFKWGWIQYLSFLLPFIYIFHRVKRFVFQNQLVRTSVEVPYHRCKT</sequence>
<reference evidence="14" key="1">
    <citation type="submission" date="2021-02" db="EMBL/GenBank/DDBJ databases">
        <authorList>
            <person name="Nowell W R."/>
        </authorList>
    </citation>
    <scope>NUCLEOTIDE SEQUENCE</scope>
</reference>
<dbReference type="GO" id="GO:0032880">
    <property type="term" value="P:regulation of protein localization"/>
    <property type="evidence" value="ECO:0007669"/>
    <property type="project" value="TreeGrafter"/>
</dbReference>
<keyword evidence="5 12" id="KW-0812">Transmembrane</keyword>
<dbReference type="GO" id="GO:0060271">
    <property type="term" value="P:cilium assembly"/>
    <property type="evidence" value="ECO:0007669"/>
    <property type="project" value="TreeGrafter"/>
</dbReference>
<gene>
    <name evidence="13" type="ORF">EDS130_LOCUS10061</name>
    <name evidence="14" type="ORF">XAT740_LOCUS11514</name>
</gene>
<dbReference type="Pfam" id="PF10149">
    <property type="entry name" value="TM231"/>
    <property type="match status" value="1"/>
</dbReference>
<protein>
    <recommendedName>
        <fullName evidence="3">Transmembrane protein 231</fullName>
    </recommendedName>
</protein>
<dbReference type="AlphaFoldDB" id="A0A814EHF0"/>
<keyword evidence="10" id="KW-0966">Cell projection</keyword>
<keyword evidence="9" id="KW-0325">Glycoprotein</keyword>
<name>A0A814EHF0_ADIRI</name>
<comment type="subcellular location">
    <subcellularLocation>
        <location evidence="1">Cell projection</location>
        <location evidence="1">Cilium membrane</location>
        <topology evidence="1">Multi-pass membrane protein</topology>
    </subcellularLocation>
</comment>
<comment type="similarity">
    <text evidence="2">Belongs to the TMEM231 family.</text>
</comment>
<evidence type="ECO:0000256" key="8">
    <source>
        <dbReference type="ARBA" id="ARBA00023136"/>
    </source>
</evidence>
<dbReference type="GO" id="GO:0035869">
    <property type="term" value="C:ciliary transition zone"/>
    <property type="evidence" value="ECO:0007669"/>
    <property type="project" value="TreeGrafter"/>
</dbReference>
<evidence type="ECO:0000256" key="5">
    <source>
        <dbReference type="ARBA" id="ARBA00022692"/>
    </source>
</evidence>
<evidence type="ECO:0000313" key="13">
    <source>
        <dbReference type="EMBL" id="CAF0906787.1"/>
    </source>
</evidence>
<proteinExistence type="inferred from homology"/>
<evidence type="ECO:0000256" key="9">
    <source>
        <dbReference type="ARBA" id="ARBA00023180"/>
    </source>
</evidence>
<evidence type="ECO:0000313" key="14">
    <source>
        <dbReference type="EMBL" id="CAF0968009.1"/>
    </source>
</evidence>
<evidence type="ECO:0000256" key="6">
    <source>
        <dbReference type="ARBA" id="ARBA00022989"/>
    </source>
</evidence>
<dbReference type="Proteomes" id="UP000663828">
    <property type="component" value="Unassembled WGS sequence"/>
</dbReference>
<keyword evidence="4" id="KW-1003">Cell membrane</keyword>
<evidence type="ECO:0000256" key="11">
    <source>
        <dbReference type="ARBA" id="ARBA00024803"/>
    </source>
</evidence>
<dbReference type="EMBL" id="CAJNOR010000633">
    <property type="protein sequence ID" value="CAF0968009.1"/>
    <property type="molecule type" value="Genomic_DNA"/>
</dbReference>
<evidence type="ECO:0000256" key="1">
    <source>
        <dbReference type="ARBA" id="ARBA00004272"/>
    </source>
</evidence>
<evidence type="ECO:0000256" key="12">
    <source>
        <dbReference type="SAM" id="Phobius"/>
    </source>
</evidence>
<evidence type="ECO:0000256" key="4">
    <source>
        <dbReference type="ARBA" id="ARBA00022475"/>
    </source>
</evidence>
<comment type="caution">
    <text evidence="14">The sequence shown here is derived from an EMBL/GenBank/DDBJ whole genome shotgun (WGS) entry which is preliminary data.</text>
</comment>
<feature type="transmembrane region" description="Helical" evidence="12">
    <location>
        <begin position="21"/>
        <end position="44"/>
    </location>
</feature>
<evidence type="ECO:0000256" key="10">
    <source>
        <dbReference type="ARBA" id="ARBA00023273"/>
    </source>
</evidence>
<accession>A0A814EHF0</accession>
<keyword evidence="6 12" id="KW-1133">Transmembrane helix</keyword>
<evidence type="ECO:0000256" key="2">
    <source>
        <dbReference type="ARBA" id="ARBA00009082"/>
    </source>
</evidence>